<dbReference type="GO" id="GO:0015187">
    <property type="term" value="F:glycine transmembrane transporter activity"/>
    <property type="evidence" value="ECO:0007669"/>
    <property type="project" value="TreeGrafter"/>
</dbReference>
<evidence type="ECO:0000256" key="4">
    <source>
        <dbReference type="ARBA" id="ARBA00022692"/>
    </source>
</evidence>
<reference evidence="9" key="1">
    <citation type="submission" date="2023-07" db="EMBL/GenBank/DDBJ databases">
        <title>Chromosome-level genome assembly of Artemia franciscana.</title>
        <authorList>
            <person name="Jo E."/>
        </authorList>
    </citation>
    <scope>NUCLEOTIDE SEQUENCE</scope>
    <source>
        <tissue evidence="9">Whole body</tissue>
    </source>
</reference>
<dbReference type="PRINTS" id="PR00926">
    <property type="entry name" value="MITOCARRIER"/>
</dbReference>
<sequence>MGNIANPILSGCISGSLSTLMLQPFDVLKTRLQDPGKHEPRSLFKVFTGLVKKEGISSLWRGTTPTLLRSVPGIAIYFTSLEIIEGSFNPDRSSKILSFLASAFSRTTAGLAVMPFTVMKTRLESGKFTYSSILGGLGQIYRHEGLRGFTYGLLPTLLRDIPYSGIYYVLYNAFKSLAFGESHSTSKNISGNFLCGMVAGLTASTITHPPDVLKTYLQLEPKKYPSMKLAIPVIYKEYGLFGFFQGFVPRMLRRTFMAALSWSLYEEMLRRLSLKTAM</sequence>
<keyword evidence="5" id="KW-0677">Repeat</keyword>
<dbReference type="InterPro" id="IPR018108">
    <property type="entry name" value="MCP_transmembrane"/>
</dbReference>
<dbReference type="PANTHER" id="PTHR46181:SF3">
    <property type="entry name" value="MITOCHONDRIAL GLYCINE TRANSPORTER"/>
    <property type="match status" value="1"/>
</dbReference>
<dbReference type="Gene3D" id="1.50.40.10">
    <property type="entry name" value="Mitochondrial carrier domain"/>
    <property type="match status" value="2"/>
</dbReference>
<dbReference type="GO" id="GO:1904983">
    <property type="term" value="P:glycine import into mitochondrion"/>
    <property type="evidence" value="ECO:0007669"/>
    <property type="project" value="TreeGrafter"/>
</dbReference>
<dbReference type="SUPFAM" id="SSF103506">
    <property type="entry name" value="Mitochondrial carrier"/>
    <property type="match status" value="1"/>
</dbReference>
<dbReference type="EMBL" id="JAVRJZ010000007">
    <property type="protein sequence ID" value="KAK2720585.1"/>
    <property type="molecule type" value="Genomic_DNA"/>
</dbReference>
<feature type="repeat" description="Solcar" evidence="7">
    <location>
        <begin position="187"/>
        <end position="271"/>
    </location>
</feature>
<evidence type="ECO:0000256" key="5">
    <source>
        <dbReference type="ARBA" id="ARBA00022737"/>
    </source>
</evidence>
<evidence type="ECO:0000256" key="2">
    <source>
        <dbReference type="ARBA" id="ARBA00006375"/>
    </source>
</evidence>
<organism evidence="9 10">
    <name type="scientific">Artemia franciscana</name>
    <name type="common">Brine shrimp</name>
    <name type="synonym">Artemia sanfranciscana</name>
    <dbReference type="NCBI Taxonomy" id="6661"/>
    <lineage>
        <taxon>Eukaryota</taxon>
        <taxon>Metazoa</taxon>
        <taxon>Ecdysozoa</taxon>
        <taxon>Arthropoda</taxon>
        <taxon>Crustacea</taxon>
        <taxon>Branchiopoda</taxon>
        <taxon>Anostraca</taxon>
        <taxon>Artemiidae</taxon>
        <taxon>Artemia</taxon>
    </lineage>
</organism>
<dbReference type="GO" id="GO:0016020">
    <property type="term" value="C:membrane"/>
    <property type="evidence" value="ECO:0007669"/>
    <property type="project" value="UniProtKB-SubCell"/>
</dbReference>
<evidence type="ECO:0000256" key="7">
    <source>
        <dbReference type="PROSITE-ProRule" id="PRU00282"/>
    </source>
</evidence>
<gene>
    <name evidence="9" type="ORF">QYM36_004461</name>
</gene>
<dbReference type="PROSITE" id="PS50920">
    <property type="entry name" value="SOLCAR"/>
    <property type="match status" value="3"/>
</dbReference>
<dbReference type="GO" id="GO:0005739">
    <property type="term" value="C:mitochondrion"/>
    <property type="evidence" value="ECO:0007669"/>
    <property type="project" value="TreeGrafter"/>
</dbReference>
<dbReference type="PANTHER" id="PTHR46181">
    <property type="entry name" value="MITOCHONDRIAL GLYCINE TRANSPORTER"/>
    <property type="match status" value="1"/>
</dbReference>
<dbReference type="InterPro" id="IPR002067">
    <property type="entry name" value="MCP"/>
</dbReference>
<keyword evidence="4 7" id="KW-0812">Transmembrane</keyword>
<evidence type="ECO:0000256" key="3">
    <source>
        <dbReference type="ARBA" id="ARBA00022448"/>
    </source>
</evidence>
<keyword evidence="6 7" id="KW-0472">Membrane</keyword>
<evidence type="ECO:0000256" key="6">
    <source>
        <dbReference type="ARBA" id="ARBA00023136"/>
    </source>
</evidence>
<keyword evidence="3 8" id="KW-0813">Transport</keyword>
<comment type="similarity">
    <text evidence="2 8">Belongs to the mitochondrial carrier (TC 2.A.29) family.</text>
</comment>
<comment type="caution">
    <text evidence="9">The sequence shown here is derived from an EMBL/GenBank/DDBJ whole genome shotgun (WGS) entry which is preliminary data.</text>
</comment>
<evidence type="ECO:0000256" key="8">
    <source>
        <dbReference type="RuleBase" id="RU000488"/>
    </source>
</evidence>
<dbReference type="Pfam" id="PF00153">
    <property type="entry name" value="Mito_carr"/>
    <property type="match status" value="3"/>
</dbReference>
<evidence type="ECO:0000256" key="1">
    <source>
        <dbReference type="ARBA" id="ARBA00004141"/>
    </source>
</evidence>
<keyword evidence="10" id="KW-1185">Reference proteome</keyword>
<proteinExistence type="inferred from homology"/>
<dbReference type="Proteomes" id="UP001187531">
    <property type="component" value="Unassembled WGS sequence"/>
</dbReference>
<evidence type="ECO:0008006" key="11">
    <source>
        <dbReference type="Google" id="ProtNLM"/>
    </source>
</evidence>
<evidence type="ECO:0000313" key="10">
    <source>
        <dbReference type="Proteomes" id="UP001187531"/>
    </source>
</evidence>
<evidence type="ECO:0000313" key="9">
    <source>
        <dbReference type="EMBL" id="KAK2720585.1"/>
    </source>
</evidence>
<dbReference type="InterPro" id="IPR023395">
    <property type="entry name" value="MCP_dom_sf"/>
</dbReference>
<name>A0AA88LGE2_ARTSF</name>
<dbReference type="AlphaFoldDB" id="A0AA88LGE2"/>
<feature type="repeat" description="Solcar" evidence="7">
    <location>
        <begin position="2"/>
        <end position="87"/>
    </location>
</feature>
<comment type="subcellular location">
    <subcellularLocation>
        <location evidence="1">Membrane</location>
        <topology evidence="1">Multi-pass membrane protein</topology>
    </subcellularLocation>
</comment>
<protein>
    <recommendedName>
        <fullName evidence="11">Mitochondrial glycine transporter</fullName>
    </recommendedName>
</protein>
<feature type="repeat" description="Solcar" evidence="7">
    <location>
        <begin position="93"/>
        <end position="177"/>
    </location>
</feature>
<accession>A0AA88LGE2</accession>